<reference evidence="2 3" key="1">
    <citation type="submission" date="2015-10" db="EMBL/GenBank/DDBJ databases">
        <authorList>
            <person name="Gilbert D.G."/>
        </authorList>
    </citation>
    <scope>NUCLEOTIDE SEQUENCE [LARGE SCALE GENOMIC DNA]</scope>
    <source>
        <strain evidence="2 3">ChDC F311</strain>
    </source>
</reference>
<proteinExistence type="predicted"/>
<dbReference type="OrthoDB" id="9815316at2"/>
<evidence type="ECO:0008006" key="4">
    <source>
        <dbReference type="Google" id="ProtNLM"/>
    </source>
</evidence>
<feature type="region of interest" description="Disordered" evidence="1">
    <location>
        <begin position="163"/>
        <end position="203"/>
    </location>
</feature>
<comment type="caution">
    <text evidence="2">The sequence shown here is derived from an EMBL/GenBank/DDBJ whole genome shotgun (WGS) entry which is preliminary data.</text>
</comment>
<dbReference type="EMBL" id="LMVH01000001">
    <property type="protein sequence ID" value="KUL98051.1"/>
    <property type="molecule type" value="Genomic_DNA"/>
</dbReference>
<evidence type="ECO:0000256" key="1">
    <source>
        <dbReference type="SAM" id="MobiDB-lite"/>
    </source>
</evidence>
<feature type="compositionally biased region" description="Basic residues" evidence="1">
    <location>
        <begin position="184"/>
        <end position="197"/>
    </location>
</feature>
<sequence length="222" mass="25424">MNVLSRLTKDFLNNFTNLNFSSNLGSYGDIVFTVSRDNVLTPEGIDLTISSKIEEHDNLGEAPYTEFIHRNLRSISLNIKLVYTLTNISDALLKLEKICENGEYYPLILGNKPLSKHGFILIDFKQGIKSTNSNGELEVVNCSLTLKEYIPKLDRLLLPTTNNLTTENKENTRNNNNNRNNQKNTKKNKKVLKKKSKTNVYSKNKDEKKWLHGLVEDDLRGY</sequence>
<dbReference type="InterPro" id="IPR009734">
    <property type="entry name" value="Myoviridae_GpU"/>
</dbReference>
<evidence type="ECO:0000313" key="3">
    <source>
        <dbReference type="Proteomes" id="UP000054800"/>
    </source>
</evidence>
<accession>A0A101K661</accession>
<gene>
    <name evidence="2" type="ORF">RO03_00480</name>
</gene>
<dbReference type="RefSeq" id="WP_059222349.1">
    <property type="nucleotide sequence ID" value="NZ_LMVH01000001.1"/>
</dbReference>
<protein>
    <recommendedName>
        <fullName evidence="4">Phage tail protein</fullName>
    </recommendedName>
</protein>
<dbReference type="Pfam" id="PF06995">
    <property type="entry name" value="Phage_P2_GpU"/>
    <property type="match status" value="1"/>
</dbReference>
<evidence type="ECO:0000313" key="2">
    <source>
        <dbReference type="EMBL" id="KUL98051.1"/>
    </source>
</evidence>
<feature type="compositionally biased region" description="Low complexity" evidence="1">
    <location>
        <begin position="173"/>
        <end position="183"/>
    </location>
</feature>
<dbReference type="Proteomes" id="UP000054800">
    <property type="component" value="Unassembled WGS sequence"/>
</dbReference>
<dbReference type="AlphaFoldDB" id="A0A101K661"/>
<name>A0A101K661_FUSNC</name>
<organism evidence="2 3">
    <name type="scientific">Fusobacterium nucleatum subsp. nucleatum</name>
    <dbReference type="NCBI Taxonomy" id="76856"/>
    <lineage>
        <taxon>Bacteria</taxon>
        <taxon>Fusobacteriati</taxon>
        <taxon>Fusobacteriota</taxon>
        <taxon>Fusobacteriia</taxon>
        <taxon>Fusobacteriales</taxon>
        <taxon>Fusobacteriaceae</taxon>
        <taxon>Fusobacterium</taxon>
    </lineage>
</organism>